<name>A0AAV4H988_9GAST</name>
<dbReference type="EMBL" id="BMAT01012524">
    <property type="protein sequence ID" value="GFR94030.1"/>
    <property type="molecule type" value="Genomic_DNA"/>
</dbReference>
<organism evidence="2 3">
    <name type="scientific">Elysia marginata</name>
    <dbReference type="NCBI Taxonomy" id="1093978"/>
    <lineage>
        <taxon>Eukaryota</taxon>
        <taxon>Metazoa</taxon>
        <taxon>Spiralia</taxon>
        <taxon>Lophotrochozoa</taxon>
        <taxon>Mollusca</taxon>
        <taxon>Gastropoda</taxon>
        <taxon>Heterobranchia</taxon>
        <taxon>Euthyneura</taxon>
        <taxon>Panpulmonata</taxon>
        <taxon>Sacoglossa</taxon>
        <taxon>Placobranchoidea</taxon>
        <taxon>Plakobranchidae</taxon>
        <taxon>Elysia</taxon>
    </lineage>
</organism>
<comment type="caution">
    <text evidence="2">The sequence shown here is derived from an EMBL/GenBank/DDBJ whole genome shotgun (WGS) entry which is preliminary data.</text>
</comment>
<sequence>MAGIFVYIHQITTPPPRPLSPDKGNVLSFTVRVRRGNVNSWLVPARSSPHGKPELRLQTSQPGIRESTTRLGQRKEIPVPKNHGATLVDLNNSAMTLSPGQKRSILLIDSSEMRRSLLRMSS</sequence>
<evidence type="ECO:0000256" key="1">
    <source>
        <dbReference type="SAM" id="MobiDB-lite"/>
    </source>
</evidence>
<accession>A0AAV4H988</accession>
<keyword evidence="3" id="KW-1185">Reference proteome</keyword>
<protein>
    <submittedName>
        <fullName evidence="2">Uncharacterized protein</fullName>
    </submittedName>
</protein>
<reference evidence="2 3" key="1">
    <citation type="journal article" date="2021" name="Elife">
        <title>Chloroplast acquisition without the gene transfer in kleptoplastic sea slugs, Plakobranchus ocellatus.</title>
        <authorList>
            <person name="Maeda T."/>
            <person name="Takahashi S."/>
            <person name="Yoshida T."/>
            <person name="Shimamura S."/>
            <person name="Takaki Y."/>
            <person name="Nagai Y."/>
            <person name="Toyoda A."/>
            <person name="Suzuki Y."/>
            <person name="Arimoto A."/>
            <person name="Ishii H."/>
            <person name="Satoh N."/>
            <person name="Nishiyama T."/>
            <person name="Hasebe M."/>
            <person name="Maruyama T."/>
            <person name="Minagawa J."/>
            <person name="Obokata J."/>
            <person name="Shigenobu S."/>
        </authorList>
    </citation>
    <scope>NUCLEOTIDE SEQUENCE [LARGE SCALE GENOMIC DNA]</scope>
</reference>
<proteinExistence type="predicted"/>
<feature type="region of interest" description="Disordered" evidence="1">
    <location>
        <begin position="42"/>
        <end position="69"/>
    </location>
</feature>
<evidence type="ECO:0000313" key="2">
    <source>
        <dbReference type="EMBL" id="GFR94030.1"/>
    </source>
</evidence>
<gene>
    <name evidence="2" type="ORF">ElyMa_006240300</name>
</gene>
<dbReference type="Proteomes" id="UP000762676">
    <property type="component" value="Unassembled WGS sequence"/>
</dbReference>
<dbReference type="AlphaFoldDB" id="A0AAV4H988"/>
<evidence type="ECO:0000313" key="3">
    <source>
        <dbReference type="Proteomes" id="UP000762676"/>
    </source>
</evidence>